<dbReference type="GeneID" id="136076035"/>
<evidence type="ECO:0000313" key="1">
    <source>
        <dbReference type="Proteomes" id="UP001652625"/>
    </source>
</evidence>
<dbReference type="Proteomes" id="UP001652625">
    <property type="component" value="Chromosome 02"/>
</dbReference>
<organism evidence="1 2">
    <name type="scientific">Hydra vulgaris</name>
    <name type="common">Hydra</name>
    <name type="synonym">Hydra attenuata</name>
    <dbReference type="NCBI Taxonomy" id="6087"/>
    <lineage>
        <taxon>Eukaryota</taxon>
        <taxon>Metazoa</taxon>
        <taxon>Cnidaria</taxon>
        <taxon>Hydrozoa</taxon>
        <taxon>Hydroidolina</taxon>
        <taxon>Anthoathecata</taxon>
        <taxon>Aplanulata</taxon>
        <taxon>Hydridae</taxon>
        <taxon>Hydra</taxon>
    </lineage>
</organism>
<reference evidence="1" key="1">
    <citation type="submission" date="2025-05" db="UniProtKB">
        <authorList>
            <consortium name="RefSeq"/>
        </authorList>
    </citation>
    <scope>NUCLEOTIDE SEQUENCE [LARGE SCALE GENOMIC DNA]</scope>
</reference>
<dbReference type="InterPro" id="IPR004244">
    <property type="entry name" value="Transposase_22"/>
</dbReference>
<sequence>MAVTIDQIEKMMKKMFKEFKKETESMIKQQEKNVLNIISSSTKILYERLDIVESNIKENCKQIKTIKKEVEDIKVSLNFHEHLIDEKIRSVVNSQEKCITTSAIQSNESAFIKIRGKLREMEDRSRRNNLRIDGVKENDWESWEDSEMKVNKIFENYLGLKGIKIERAHRTGQKNSVKPRTVIIKPLDFKDKIDILKKTANLKGKNIYINEDFCAETVQISKNLREQMKIERAAGKFATILYDKLIIGDWASKKSNNLIS</sequence>
<evidence type="ECO:0000313" key="2">
    <source>
        <dbReference type="RefSeq" id="XP_065645571.1"/>
    </source>
</evidence>
<protein>
    <submittedName>
        <fullName evidence="2">Uncharacterized protein LOC136076035</fullName>
    </submittedName>
</protein>
<dbReference type="Gene3D" id="3.30.70.1820">
    <property type="entry name" value="L1 transposable element, RRM domain"/>
    <property type="match status" value="1"/>
</dbReference>
<dbReference type="RefSeq" id="XP_065645571.1">
    <property type="nucleotide sequence ID" value="XM_065789499.1"/>
</dbReference>
<accession>A0ABM4B9K5</accession>
<dbReference type="PANTHER" id="PTHR11505">
    <property type="entry name" value="L1 TRANSPOSABLE ELEMENT-RELATED"/>
    <property type="match status" value="1"/>
</dbReference>
<gene>
    <name evidence="2" type="primary">LOC136076035</name>
</gene>
<reference evidence="2" key="2">
    <citation type="submission" date="2025-08" db="UniProtKB">
        <authorList>
            <consortium name="RefSeq"/>
        </authorList>
    </citation>
    <scope>IDENTIFICATION</scope>
</reference>
<keyword evidence="1" id="KW-1185">Reference proteome</keyword>
<name>A0ABM4B9K5_HYDVU</name>
<proteinExistence type="predicted"/>